<dbReference type="AlphaFoldDB" id="A0AA35Q272"/>
<keyword evidence="8" id="KW-1185">Reference proteome</keyword>
<evidence type="ECO:0000313" key="8">
    <source>
        <dbReference type="Proteomes" id="UP001160390"/>
    </source>
</evidence>
<keyword evidence="2" id="KW-0285">Flavoprotein</keyword>
<keyword evidence="5" id="KW-0503">Monooxygenase</keyword>
<keyword evidence="3" id="KW-0274">FAD</keyword>
<dbReference type="Pfam" id="PF01494">
    <property type="entry name" value="FAD_binding_3"/>
    <property type="match status" value="1"/>
</dbReference>
<gene>
    <name evidence="7" type="ORF">CCHLO57077_00013842</name>
</gene>
<dbReference type="SUPFAM" id="SSF51905">
    <property type="entry name" value="FAD/NAD(P)-binding domain"/>
    <property type="match status" value="1"/>
</dbReference>
<evidence type="ECO:0000256" key="3">
    <source>
        <dbReference type="ARBA" id="ARBA00022827"/>
    </source>
</evidence>
<keyword evidence="4" id="KW-0560">Oxidoreductase</keyword>
<dbReference type="PRINTS" id="PR00420">
    <property type="entry name" value="RNGMNOXGNASE"/>
</dbReference>
<evidence type="ECO:0000313" key="7">
    <source>
        <dbReference type="EMBL" id="CAI6089057.1"/>
    </source>
</evidence>
<evidence type="ECO:0000256" key="4">
    <source>
        <dbReference type="ARBA" id="ARBA00023002"/>
    </source>
</evidence>
<evidence type="ECO:0000256" key="2">
    <source>
        <dbReference type="ARBA" id="ARBA00022630"/>
    </source>
</evidence>
<dbReference type="PANTHER" id="PTHR13789:SF309">
    <property type="entry name" value="PUTATIVE (AFU_ORTHOLOGUE AFUA_6G14510)-RELATED"/>
    <property type="match status" value="1"/>
</dbReference>
<name>A0AA35Q272_9HYPO</name>
<protein>
    <recommendedName>
        <fullName evidence="6">FAD-binding domain-containing protein</fullName>
    </recommendedName>
</protein>
<sequence>MANTQEPFRVLIAGAGIGGLATAVALSRISGIPNLDIQLYEQADELLEIGASIALSPNGMRTLEKLGVTNAFDDDAGFRGTSGIPQIIRHWKSNQVVSVDTYTNVSDPRHQTTRFHRGHIHAALLKHVPSSNIHLGKKTVGAKSDADGVTLLFEDGTEARGHVLIGADGIKSKVRQAFVPEHKLKYSGKTFARATFDASILEGKVPDLPEDAIHWWGLNDHFFASKLGMLQKPLRVYFEFIQTNSGIGKGQFTTVGSFDDPRSTEEIDKAVAWNQADDVSWFKEKYRNWNPIVKALSELTPYIRLYPNYVGDALSSWVISDRATLVGDAAHTHGGSFAAGGSLALDDSLALALAFKHVILPQVNSPGVISASAIKQAIQLYDSVRRPHTARLLEIVHGQLGAKKPVYSSDADAEKSLQTKVKGRPNTNWLSEHDVEKAFYRVVGESKKTPSERARL</sequence>
<accession>A0AA35Q272</accession>
<dbReference type="Gene3D" id="3.50.50.60">
    <property type="entry name" value="FAD/NAD(P)-binding domain"/>
    <property type="match status" value="1"/>
</dbReference>
<dbReference type="GO" id="GO:0071949">
    <property type="term" value="F:FAD binding"/>
    <property type="evidence" value="ECO:0007669"/>
    <property type="project" value="InterPro"/>
</dbReference>
<comment type="caution">
    <text evidence="7">The sequence shown here is derived from an EMBL/GenBank/DDBJ whole genome shotgun (WGS) entry which is preliminary data.</text>
</comment>
<evidence type="ECO:0000259" key="6">
    <source>
        <dbReference type="Pfam" id="PF01494"/>
    </source>
</evidence>
<comment type="similarity">
    <text evidence="1">Belongs to the paxM FAD-dependent monooxygenase family.</text>
</comment>
<dbReference type="GO" id="GO:0004497">
    <property type="term" value="F:monooxygenase activity"/>
    <property type="evidence" value="ECO:0007669"/>
    <property type="project" value="UniProtKB-KW"/>
</dbReference>
<organism evidence="7 8">
    <name type="scientific">Clonostachys chloroleuca</name>
    <dbReference type="NCBI Taxonomy" id="1926264"/>
    <lineage>
        <taxon>Eukaryota</taxon>
        <taxon>Fungi</taxon>
        <taxon>Dikarya</taxon>
        <taxon>Ascomycota</taxon>
        <taxon>Pezizomycotina</taxon>
        <taxon>Sordariomycetes</taxon>
        <taxon>Hypocreomycetidae</taxon>
        <taxon>Hypocreales</taxon>
        <taxon>Bionectriaceae</taxon>
        <taxon>Clonostachys</taxon>
    </lineage>
</organism>
<dbReference type="PANTHER" id="PTHR13789">
    <property type="entry name" value="MONOOXYGENASE"/>
    <property type="match status" value="1"/>
</dbReference>
<evidence type="ECO:0000256" key="5">
    <source>
        <dbReference type="ARBA" id="ARBA00023033"/>
    </source>
</evidence>
<dbReference type="EMBL" id="CABFNP030000902">
    <property type="protein sequence ID" value="CAI6089057.1"/>
    <property type="molecule type" value="Genomic_DNA"/>
</dbReference>
<dbReference type="InterPro" id="IPR036188">
    <property type="entry name" value="FAD/NAD-bd_sf"/>
</dbReference>
<dbReference type="InterPro" id="IPR002938">
    <property type="entry name" value="FAD-bd"/>
</dbReference>
<evidence type="ECO:0000256" key="1">
    <source>
        <dbReference type="ARBA" id="ARBA00007992"/>
    </source>
</evidence>
<dbReference type="Proteomes" id="UP001160390">
    <property type="component" value="Unassembled WGS sequence"/>
</dbReference>
<feature type="domain" description="FAD-binding" evidence="6">
    <location>
        <begin position="9"/>
        <end position="222"/>
    </location>
</feature>
<dbReference type="InterPro" id="IPR050493">
    <property type="entry name" value="FAD-dep_Monooxygenase_BioMet"/>
</dbReference>
<proteinExistence type="inferred from homology"/>
<reference evidence="7" key="1">
    <citation type="submission" date="2023-01" db="EMBL/GenBank/DDBJ databases">
        <authorList>
            <person name="Piombo E."/>
        </authorList>
    </citation>
    <scope>NUCLEOTIDE SEQUENCE</scope>
</reference>